<feature type="domain" description="Tetrapyrrole methylase" evidence="15">
    <location>
        <begin position="23"/>
        <end position="233"/>
    </location>
</feature>
<evidence type="ECO:0000256" key="8">
    <source>
        <dbReference type="ARBA" id="ARBA00023002"/>
    </source>
</evidence>
<evidence type="ECO:0000256" key="4">
    <source>
        <dbReference type="ARBA" id="ARBA00022573"/>
    </source>
</evidence>
<keyword evidence="9" id="KW-0456">Lyase</keyword>
<dbReference type="KEGG" id="ege:EM595_1630"/>
<dbReference type="GO" id="GO:0016829">
    <property type="term" value="F:lyase activity"/>
    <property type="evidence" value="ECO:0007669"/>
    <property type="project" value="UniProtKB-KW"/>
</dbReference>
<dbReference type="Proteomes" id="UP000059419">
    <property type="component" value="Chromosome 1"/>
</dbReference>
<comment type="pathway">
    <text evidence="12">Porphyrin-containing compound metabolism; siroheme biosynthesis; precorrin-2 from uroporphyrinogen III: step 1/1.</text>
</comment>
<keyword evidence="3" id="KW-0597">Phosphoprotein</keyword>
<accession>A0A0U5L3F6</accession>
<protein>
    <recommendedName>
        <fullName evidence="2">uroporphyrinogen-III C-methyltransferase</fullName>
        <ecNumber evidence="2">2.1.1.107</ecNumber>
    </recommendedName>
</protein>
<dbReference type="InterPro" id="IPR006366">
    <property type="entry name" value="CobA/CysG_C"/>
</dbReference>
<dbReference type="Pfam" id="PF00590">
    <property type="entry name" value="TP_methylase"/>
    <property type="match status" value="1"/>
</dbReference>
<dbReference type="InterPro" id="IPR035996">
    <property type="entry name" value="4pyrrol_Methylase_sf"/>
</dbReference>
<dbReference type="NCBIfam" id="TIGR01469">
    <property type="entry name" value="cobA_cysG_Cterm"/>
    <property type="match status" value="1"/>
</dbReference>
<dbReference type="FunFam" id="3.30.950.10:FF:000001">
    <property type="entry name" value="Siroheme synthase"/>
    <property type="match status" value="1"/>
</dbReference>
<dbReference type="AlphaFoldDB" id="A0A0U5L3F6"/>
<evidence type="ECO:0000259" key="15">
    <source>
        <dbReference type="Pfam" id="PF00590"/>
    </source>
</evidence>
<dbReference type="Gene3D" id="3.30.950.10">
    <property type="entry name" value="Methyltransferase, Cobalt-precorrin-4 Transmethylase, Domain 2"/>
    <property type="match status" value="1"/>
</dbReference>
<dbReference type="EC" id="2.1.1.107" evidence="2"/>
<dbReference type="GO" id="GO:0004851">
    <property type="term" value="F:uroporphyrin-III C-methyltransferase activity"/>
    <property type="evidence" value="ECO:0007669"/>
    <property type="project" value="UniProtKB-EC"/>
</dbReference>
<dbReference type="InterPro" id="IPR003043">
    <property type="entry name" value="Uropor_MeTrfase_CS"/>
</dbReference>
<dbReference type="InterPro" id="IPR014776">
    <property type="entry name" value="4pyrrole_Mease_sub2"/>
</dbReference>
<evidence type="ECO:0000256" key="14">
    <source>
        <dbReference type="RuleBase" id="RU003960"/>
    </source>
</evidence>
<dbReference type="OrthoDB" id="9815856at2"/>
<proteinExistence type="inferred from homology"/>
<keyword evidence="7" id="KW-0949">S-adenosyl-L-methionine</keyword>
<keyword evidence="5 14" id="KW-0489">Methyltransferase</keyword>
<evidence type="ECO:0000256" key="12">
    <source>
        <dbReference type="ARBA" id="ARBA00025705"/>
    </source>
</evidence>
<dbReference type="STRING" id="1619313.EM595_1630"/>
<evidence type="ECO:0000256" key="1">
    <source>
        <dbReference type="ARBA" id="ARBA00005879"/>
    </source>
</evidence>
<keyword evidence="6 14" id="KW-0808">Transferase</keyword>
<evidence type="ECO:0000256" key="11">
    <source>
        <dbReference type="ARBA" id="ARBA00023268"/>
    </source>
</evidence>
<dbReference type="CDD" id="cd11642">
    <property type="entry name" value="SUMT"/>
    <property type="match status" value="1"/>
</dbReference>
<dbReference type="PATRIC" id="fig|1619313.3.peg.1694"/>
<name>A0A0U5L3F6_9GAMM</name>
<comment type="similarity">
    <text evidence="1 14">Belongs to the precorrin methyltransferase family.</text>
</comment>
<evidence type="ECO:0000256" key="5">
    <source>
        <dbReference type="ARBA" id="ARBA00022603"/>
    </source>
</evidence>
<sequence length="280" mass="29655">MTQQIAGINTLFHMQGGDQPGRVSLVGAGPGDPDLLTVKALRLIEQAKVVVYDRLVSEAVLALLPAQALAIDVGKSPGCHGMKQQDINQLMVDLARGGHDVVRLKGGDPFVFGRGGEEMQALQQAGIDWQVVPGITAAVGCAAATGIPLTHRDMAQSVRLITGHGKQGKPQMDYHSLSDARQTLVFYMGLSWCGELAHQLSQAGRSAQTPVAIVERGTRPEQRTLVTTLEELADTVSREQVQSPALLIVGEVVNLYIAPATPRAAPAAAPHNIDSALIMS</sequence>
<dbReference type="InterPro" id="IPR000878">
    <property type="entry name" value="4pyrrol_Mease"/>
</dbReference>
<dbReference type="InterPro" id="IPR014777">
    <property type="entry name" value="4pyrrole_Mease_sub1"/>
</dbReference>
<evidence type="ECO:0000256" key="2">
    <source>
        <dbReference type="ARBA" id="ARBA00012162"/>
    </source>
</evidence>
<dbReference type="PROSITE" id="PS00839">
    <property type="entry name" value="SUMT_1"/>
    <property type="match status" value="1"/>
</dbReference>
<dbReference type="SUPFAM" id="SSF53790">
    <property type="entry name" value="Tetrapyrrole methylase"/>
    <property type="match status" value="1"/>
</dbReference>
<dbReference type="PROSITE" id="PS00840">
    <property type="entry name" value="SUMT_2"/>
    <property type="match status" value="1"/>
</dbReference>
<evidence type="ECO:0000313" key="17">
    <source>
        <dbReference type="Proteomes" id="UP000059419"/>
    </source>
</evidence>
<evidence type="ECO:0000256" key="10">
    <source>
        <dbReference type="ARBA" id="ARBA00023244"/>
    </source>
</evidence>
<dbReference type="EMBL" id="LN907827">
    <property type="protein sequence ID" value="CUU23864.1"/>
    <property type="molecule type" value="Genomic_DNA"/>
</dbReference>
<dbReference type="RefSeq" id="WP_067430142.1">
    <property type="nucleotide sequence ID" value="NZ_LN907827.1"/>
</dbReference>
<dbReference type="GO" id="GO:0032259">
    <property type="term" value="P:methylation"/>
    <property type="evidence" value="ECO:0007669"/>
    <property type="project" value="UniProtKB-KW"/>
</dbReference>
<dbReference type="InterPro" id="IPR050161">
    <property type="entry name" value="Siro_Cobalamin_biosynth"/>
</dbReference>
<dbReference type="PANTHER" id="PTHR45790:SF1">
    <property type="entry name" value="SIROHEME SYNTHASE"/>
    <property type="match status" value="1"/>
</dbReference>
<comment type="pathway">
    <text evidence="13">Cofactor biosynthesis; adenosylcobalamin biosynthesis; precorrin-2 from uroporphyrinogen III: step 1/1.</text>
</comment>
<keyword evidence="8" id="KW-0560">Oxidoreductase</keyword>
<dbReference type="NCBIfam" id="NF004790">
    <property type="entry name" value="PRK06136.1"/>
    <property type="match status" value="1"/>
</dbReference>
<evidence type="ECO:0000313" key="16">
    <source>
        <dbReference type="EMBL" id="CUU23864.1"/>
    </source>
</evidence>
<keyword evidence="11" id="KW-0511">Multifunctional enzyme</keyword>
<evidence type="ECO:0000256" key="7">
    <source>
        <dbReference type="ARBA" id="ARBA00022691"/>
    </source>
</evidence>
<evidence type="ECO:0000256" key="6">
    <source>
        <dbReference type="ARBA" id="ARBA00022679"/>
    </source>
</evidence>
<dbReference type="UniPathway" id="UPA00262">
    <property type="reaction ID" value="UER00211"/>
</dbReference>
<dbReference type="Gene3D" id="3.40.1010.10">
    <property type="entry name" value="Cobalt-precorrin-4 Transmethylase, Domain 1"/>
    <property type="match status" value="1"/>
</dbReference>
<gene>
    <name evidence="16" type="primary">cysG1</name>
    <name evidence="16" type="ORF">EM595_1630</name>
</gene>
<reference evidence="17" key="1">
    <citation type="submission" date="2015-11" db="EMBL/GenBank/DDBJ databases">
        <authorList>
            <person name="Blom J."/>
        </authorList>
    </citation>
    <scope>NUCLEOTIDE SEQUENCE [LARGE SCALE GENOMIC DNA]</scope>
</reference>
<dbReference type="GO" id="GO:0016491">
    <property type="term" value="F:oxidoreductase activity"/>
    <property type="evidence" value="ECO:0007669"/>
    <property type="project" value="UniProtKB-KW"/>
</dbReference>
<keyword evidence="4" id="KW-0169">Cobalamin biosynthesis</keyword>
<keyword evidence="17" id="KW-1185">Reference proteome</keyword>
<evidence type="ECO:0000256" key="3">
    <source>
        <dbReference type="ARBA" id="ARBA00022553"/>
    </source>
</evidence>
<evidence type="ECO:0000256" key="9">
    <source>
        <dbReference type="ARBA" id="ARBA00023239"/>
    </source>
</evidence>
<dbReference type="GO" id="GO:0019354">
    <property type="term" value="P:siroheme biosynthetic process"/>
    <property type="evidence" value="ECO:0007669"/>
    <property type="project" value="UniProtKB-UniPathway"/>
</dbReference>
<dbReference type="FunFam" id="3.40.1010.10:FF:000001">
    <property type="entry name" value="Siroheme synthase"/>
    <property type="match status" value="1"/>
</dbReference>
<dbReference type="GO" id="GO:0009236">
    <property type="term" value="P:cobalamin biosynthetic process"/>
    <property type="evidence" value="ECO:0007669"/>
    <property type="project" value="UniProtKB-KW"/>
</dbReference>
<keyword evidence="10" id="KW-0627">Porphyrin biosynthesis</keyword>
<evidence type="ECO:0000256" key="13">
    <source>
        <dbReference type="ARBA" id="ARBA00060548"/>
    </source>
</evidence>
<dbReference type="PANTHER" id="PTHR45790">
    <property type="entry name" value="SIROHEME SYNTHASE-RELATED"/>
    <property type="match status" value="1"/>
</dbReference>
<organism evidence="16 17">
    <name type="scientific">Duffyella gerundensis</name>
    <dbReference type="NCBI Taxonomy" id="1619313"/>
    <lineage>
        <taxon>Bacteria</taxon>
        <taxon>Pseudomonadati</taxon>
        <taxon>Pseudomonadota</taxon>
        <taxon>Gammaproteobacteria</taxon>
        <taxon>Enterobacterales</taxon>
        <taxon>Erwiniaceae</taxon>
        <taxon>Duffyella</taxon>
    </lineage>
</organism>